<feature type="region of interest" description="Disordered" evidence="1">
    <location>
        <begin position="71"/>
        <end position="91"/>
    </location>
</feature>
<sequence>MKTVHALLLSSVLTLLVCRSSAEMLPYQQRLAERGDRAQLDDDISTPYDDVPDVKEAAYWLLWKTLLENSPGRPAHARHPQNVMDTDEESRESLRTTVVQRAAKRWKGKCSNSFWKFCQG</sequence>
<accession>A0A6P4Z498</accession>
<reference evidence="4" key="1">
    <citation type="submission" date="2025-08" db="UniProtKB">
        <authorList>
            <consortium name="RefSeq"/>
        </authorList>
    </citation>
    <scope>IDENTIFICATION</scope>
    <source>
        <tissue evidence="4">Gonad</tissue>
    </source>
</reference>
<feature type="chain" id="PRO_5028415832" evidence="2">
    <location>
        <begin position="23"/>
        <end position="120"/>
    </location>
</feature>
<dbReference type="AlphaFoldDB" id="A0A6P4Z498"/>
<dbReference type="RefSeq" id="XP_019624406.1">
    <property type="nucleotide sequence ID" value="XM_019768847.1"/>
</dbReference>
<evidence type="ECO:0000313" key="4">
    <source>
        <dbReference type="RefSeq" id="XP_019624406.1"/>
    </source>
</evidence>
<dbReference type="KEGG" id="bbel:109470068"/>
<feature type="signal peptide" evidence="2">
    <location>
        <begin position="1"/>
        <end position="22"/>
    </location>
</feature>
<organism evidence="3 4">
    <name type="scientific">Branchiostoma belcheri</name>
    <name type="common">Amphioxus</name>
    <dbReference type="NCBI Taxonomy" id="7741"/>
    <lineage>
        <taxon>Eukaryota</taxon>
        <taxon>Metazoa</taxon>
        <taxon>Chordata</taxon>
        <taxon>Cephalochordata</taxon>
        <taxon>Leptocardii</taxon>
        <taxon>Amphioxiformes</taxon>
        <taxon>Branchiostomatidae</taxon>
        <taxon>Branchiostoma</taxon>
    </lineage>
</organism>
<dbReference type="GeneID" id="109470068"/>
<name>A0A6P4Z498_BRABE</name>
<evidence type="ECO:0000256" key="2">
    <source>
        <dbReference type="SAM" id="SignalP"/>
    </source>
</evidence>
<protein>
    <submittedName>
        <fullName evidence="4">Uncharacterized protein LOC109470068</fullName>
    </submittedName>
</protein>
<evidence type="ECO:0000256" key="1">
    <source>
        <dbReference type="SAM" id="MobiDB-lite"/>
    </source>
</evidence>
<evidence type="ECO:0000313" key="3">
    <source>
        <dbReference type="Proteomes" id="UP000515135"/>
    </source>
</evidence>
<keyword evidence="3" id="KW-1185">Reference proteome</keyword>
<gene>
    <name evidence="4" type="primary">LOC109470068</name>
</gene>
<keyword evidence="2" id="KW-0732">Signal</keyword>
<dbReference type="Proteomes" id="UP000515135">
    <property type="component" value="Unplaced"/>
</dbReference>
<dbReference type="OrthoDB" id="10033207at2759"/>
<proteinExistence type="predicted"/>